<dbReference type="VEuPathDB" id="FungiDB:CC77DRAFT_1068079"/>
<keyword evidence="2" id="KW-1185">Reference proteome</keyword>
<protein>
    <recommendedName>
        <fullName evidence="3">Ryanodine receptor Ryr domain-containing protein</fullName>
    </recommendedName>
</protein>
<organism evidence="1 2">
    <name type="scientific">Alternaria alternata</name>
    <name type="common">Alternaria rot fungus</name>
    <name type="synonym">Torula alternata</name>
    <dbReference type="NCBI Taxonomy" id="5599"/>
    <lineage>
        <taxon>Eukaryota</taxon>
        <taxon>Fungi</taxon>
        <taxon>Dikarya</taxon>
        <taxon>Ascomycota</taxon>
        <taxon>Pezizomycotina</taxon>
        <taxon>Dothideomycetes</taxon>
        <taxon>Pleosporomycetidae</taxon>
        <taxon>Pleosporales</taxon>
        <taxon>Pleosporineae</taxon>
        <taxon>Pleosporaceae</taxon>
        <taxon>Alternaria</taxon>
        <taxon>Alternaria sect. Alternaria</taxon>
        <taxon>Alternaria alternata complex</taxon>
    </lineage>
</organism>
<dbReference type="Gene3D" id="3.40.50.300">
    <property type="entry name" value="P-loop containing nucleotide triphosphate hydrolases"/>
    <property type="match status" value="1"/>
</dbReference>
<evidence type="ECO:0008006" key="3">
    <source>
        <dbReference type="Google" id="ProtNLM"/>
    </source>
</evidence>
<dbReference type="OMA" id="EMEHERF"/>
<dbReference type="Gene3D" id="6.20.350.10">
    <property type="match status" value="1"/>
</dbReference>
<name>A0A177D150_ALTAL</name>
<dbReference type="Proteomes" id="UP000077248">
    <property type="component" value="Unassembled WGS sequence"/>
</dbReference>
<dbReference type="STRING" id="5599.A0A177D150"/>
<dbReference type="KEGG" id="aalt:CC77DRAFT_1068079"/>
<dbReference type="SUPFAM" id="SSF52540">
    <property type="entry name" value="P-loop containing nucleoside triphosphate hydrolases"/>
    <property type="match status" value="1"/>
</dbReference>
<dbReference type="RefSeq" id="XP_018378627.1">
    <property type="nucleotide sequence ID" value="XM_018529072.1"/>
</dbReference>
<reference evidence="1 2" key="1">
    <citation type="submission" date="2016-05" db="EMBL/GenBank/DDBJ databases">
        <title>Comparative analysis of secretome profiles of manganese(II)-oxidizing ascomycete fungi.</title>
        <authorList>
            <consortium name="DOE Joint Genome Institute"/>
            <person name="Zeiner C.A."/>
            <person name="Purvine S.O."/>
            <person name="Zink E.M."/>
            <person name="Wu S."/>
            <person name="Pasa-Tolic L."/>
            <person name="Chaput D.L."/>
            <person name="Haridas S."/>
            <person name="Grigoriev I.V."/>
            <person name="Santelli C.M."/>
            <person name="Hansel C.M."/>
        </authorList>
    </citation>
    <scope>NUCLEOTIDE SEQUENCE [LARGE SCALE GENOMIC DNA]</scope>
    <source>
        <strain evidence="1 2">SRC1lrK2f</strain>
    </source>
</reference>
<accession>A0A177D150</accession>
<gene>
    <name evidence="1" type="ORF">CC77DRAFT_1068079</name>
</gene>
<sequence length="831" mass="93396">MTSTPSLFIAGDAPLYLFLSPPDTTPRVDWVRGGSSFVNRLLTGSTGNGSKFRAHGPDLSPREHQDLHAIIKLKLIAADEKEPSRLSLHSEQCLEAKPRGHLPSGSLPSGDSESSVYIFQDARAYAQFDEQDTERAIEFFNRIRPRYIVYHMLQPLCTGELWNCIRTGPRNSENTNQPERVILVVSAEDLRAEGIELSYGLSWDRTCEDFVAQLGSVGKLVTLATAAHLIVLFGCDGVIYHRGDRISRPRLFFDPLRAEGEFKKQYSGDIPGVAEAFIAGFSKEFAANGNWNMEESIEEGLRTARRLVKNGLALSCTPQDVYNIEEIMGHNSSPQDEKEKLLRFSIPSDVISKGRPEWSILEQVVGQPEEIARLIVTKGIQADSIEVPLARFNRLVLFDRKEIELFRGLSNSLAQYLAAPQHRPLHIGIFGPSGSGKSFAARQVAEAASRGRNVRHLHFDLSQFVDANGLVEAFHEVRDCTLGGYIPLVYFRAFDTDSHPSIVDWLPHLLGPMASGSFSVMGGVARPIGTAVFFFGITGFKTKEDLKKKPMSDFLGRLHGFVNMVGPNQVNEGHGQDGLYPVRRAVVIRTLLEEREEKLRSGQAIEIDNSVLNGLLLTPQYRQGIHSMKSIISMSRLNNCTKFERAALPAESQIDLFVDYQDWAAYMCGVRLPVDIREQLAEKLHDMYQKHIDKAGSDQQKQNLVPWSRLREEFKESSRAHAESIPSKLRLISCFLGLASAQPDRKPVEQLSKLEVEVLAKAEKSRWNEERLAKQWRKGEERSADQRTSPFLIPWDDCTEAVKEIDRAMVAVYPSDKFLPSTYRVYRMKQV</sequence>
<dbReference type="GeneID" id="29114666"/>
<evidence type="ECO:0000313" key="1">
    <source>
        <dbReference type="EMBL" id="OAG13206.1"/>
    </source>
</evidence>
<dbReference type="InterPro" id="IPR027417">
    <property type="entry name" value="P-loop_NTPase"/>
</dbReference>
<dbReference type="AlphaFoldDB" id="A0A177D150"/>
<evidence type="ECO:0000313" key="2">
    <source>
        <dbReference type="Proteomes" id="UP000077248"/>
    </source>
</evidence>
<proteinExistence type="predicted"/>
<dbReference type="EMBL" id="KV441527">
    <property type="protein sequence ID" value="OAG13206.1"/>
    <property type="molecule type" value="Genomic_DNA"/>
</dbReference>